<feature type="binding site" evidence="5 7">
    <location>
        <position position="197"/>
    </location>
    <ligand>
        <name>FMN</name>
        <dbReference type="ChEBI" id="CHEBI:58210"/>
    </ligand>
</feature>
<dbReference type="Pfam" id="PF10590">
    <property type="entry name" value="PNP_phzG_C"/>
    <property type="match status" value="1"/>
</dbReference>
<feature type="binding site" evidence="5 7">
    <location>
        <position position="85"/>
    </location>
    <ligand>
        <name>FMN</name>
        <dbReference type="ChEBI" id="CHEBI:58210"/>
    </ligand>
</feature>
<dbReference type="FunCoup" id="A0A7L4YQH3">
    <property type="interactions" value="328"/>
</dbReference>
<feature type="binding site" evidence="5 7">
    <location>
        <begin position="79"/>
        <end position="80"/>
    </location>
    <ligand>
        <name>FMN</name>
        <dbReference type="ChEBI" id="CHEBI:58210"/>
    </ligand>
</feature>
<comment type="function">
    <text evidence="5">Catalyzes the oxidation of either pyridoxine 5'-phosphate (PNP) or pyridoxamine 5'-phosphate (PMP) into pyridoxal 5'-phosphate (PLP).</text>
</comment>
<dbReference type="OrthoDB" id="9780392at2"/>
<dbReference type="PANTHER" id="PTHR10851:SF0">
    <property type="entry name" value="PYRIDOXINE-5'-PHOSPHATE OXIDASE"/>
    <property type="match status" value="1"/>
</dbReference>
<comment type="similarity">
    <text evidence="1 5">Belongs to the pyridoxamine 5'-phosphate oxidase family.</text>
</comment>
<evidence type="ECO:0000256" key="1">
    <source>
        <dbReference type="ARBA" id="ARBA00007301"/>
    </source>
</evidence>
<feature type="domain" description="Pyridoxamine 5'-phosphate oxidase N-terminal" evidence="8">
    <location>
        <begin position="39"/>
        <end position="148"/>
    </location>
</feature>
<evidence type="ECO:0000259" key="9">
    <source>
        <dbReference type="Pfam" id="PF10590"/>
    </source>
</evidence>
<protein>
    <recommendedName>
        <fullName evidence="5">Pyridoxine/pyridoxamine 5'-phosphate oxidase</fullName>
        <ecNumber evidence="5">1.4.3.5</ecNumber>
    </recommendedName>
    <alternativeName>
        <fullName evidence="5">PNP/PMP oxidase</fullName>
        <shortName evidence="5">PNPOx</shortName>
    </alternativeName>
    <alternativeName>
        <fullName evidence="5">Pyridoxal 5'-phosphate synthase</fullName>
    </alternativeName>
</protein>
<dbReference type="SUPFAM" id="SSF50475">
    <property type="entry name" value="FMN-binding split barrel"/>
    <property type="match status" value="1"/>
</dbReference>
<dbReference type="Proteomes" id="UP000463857">
    <property type="component" value="Chromosome"/>
</dbReference>
<feature type="binding site" evidence="5 7">
    <location>
        <position position="108"/>
    </location>
    <ligand>
        <name>FMN</name>
        <dbReference type="ChEBI" id="CHEBI:58210"/>
    </ligand>
</feature>
<dbReference type="UniPathway" id="UPA01068">
    <property type="reaction ID" value="UER00304"/>
</dbReference>
<feature type="binding site" evidence="5">
    <location>
        <begin position="65"/>
        <end position="70"/>
    </location>
    <ligand>
        <name>FMN</name>
        <dbReference type="ChEBI" id="CHEBI:58210"/>
    </ligand>
</feature>
<name>A0A7L4YQH3_9ACTN</name>
<dbReference type="PROSITE" id="PS01064">
    <property type="entry name" value="PYRIDOX_OXIDASE"/>
    <property type="match status" value="1"/>
</dbReference>
<reference evidence="10 11" key="1">
    <citation type="journal article" date="2018" name="Int. J. Syst. Evol. Microbiol.">
        <title>Epidermidibacterium keratini gen. nov., sp. nov., a member of the family Sporichthyaceae, isolated from keratin epidermis.</title>
        <authorList>
            <person name="Lee D.G."/>
            <person name="Trujillo M.E."/>
            <person name="Kang S."/>
            <person name="Nam J.J."/>
            <person name="Kim Y.J."/>
        </authorList>
    </citation>
    <scope>NUCLEOTIDE SEQUENCE [LARGE SCALE GENOMIC DNA]</scope>
    <source>
        <strain evidence="10 11">EPI-7</strain>
    </source>
</reference>
<evidence type="ECO:0000313" key="11">
    <source>
        <dbReference type="Proteomes" id="UP000463857"/>
    </source>
</evidence>
<dbReference type="PANTHER" id="PTHR10851">
    <property type="entry name" value="PYRIDOXINE-5-PHOSPHATE OXIDASE"/>
    <property type="match status" value="1"/>
</dbReference>
<dbReference type="InterPro" id="IPR019576">
    <property type="entry name" value="Pyridoxamine_oxidase_dimer_C"/>
</dbReference>
<dbReference type="GO" id="GO:0010181">
    <property type="term" value="F:FMN binding"/>
    <property type="evidence" value="ECO:0007669"/>
    <property type="project" value="UniProtKB-UniRule"/>
</dbReference>
<comment type="catalytic activity">
    <reaction evidence="5">
        <text>pyridoxamine 5'-phosphate + O2 + H2O = pyridoxal 5'-phosphate + H2O2 + NH4(+)</text>
        <dbReference type="Rhea" id="RHEA:15817"/>
        <dbReference type="ChEBI" id="CHEBI:15377"/>
        <dbReference type="ChEBI" id="CHEBI:15379"/>
        <dbReference type="ChEBI" id="CHEBI:16240"/>
        <dbReference type="ChEBI" id="CHEBI:28938"/>
        <dbReference type="ChEBI" id="CHEBI:58451"/>
        <dbReference type="ChEBI" id="CHEBI:597326"/>
        <dbReference type="EC" id="1.4.3.5"/>
    </reaction>
</comment>
<feature type="binding site" evidence="5 6">
    <location>
        <position position="70"/>
    </location>
    <ligand>
        <name>substrate</name>
    </ligand>
</feature>
<dbReference type="InParanoid" id="A0A7L4YQH3"/>
<keyword evidence="2 5" id="KW-0285">Flavoprotein</keyword>
<dbReference type="InterPro" id="IPR019740">
    <property type="entry name" value="Pyridox_Oxase_CS"/>
</dbReference>
<dbReference type="GO" id="GO:0008615">
    <property type="term" value="P:pyridoxine biosynthetic process"/>
    <property type="evidence" value="ECO:0007669"/>
    <property type="project" value="UniProtKB-UniRule"/>
</dbReference>
<dbReference type="EMBL" id="CP047156">
    <property type="protein sequence ID" value="QHC01154.1"/>
    <property type="molecule type" value="Genomic_DNA"/>
</dbReference>
<dbReference type="AlphaFoldDB" id="A0A7L4YQH3"/>
<accession>A0A7L4YQH3</accession>
<feature type="binding site" evidence="5 6">
    <location>
        <begin position="193"/>
        <end position="195"/>
    </location>
    <ligand>
        <name>substrate</name>
    </ligand>
</feature>
<dbReference type="PIRSF" id="PIRSF000190">
    <property type="entry name" value="Pyd_amn-ph_oxd"/>
    <property type="match status" value="1"/>
</dbReference>
<evidence type="ECO:0000313" key="10">
    <source>
        <dbReference type="EMBL" id="QHC01154.1"/>
    </source>
</evidence>
<dbReference type="HAMAP" id="MF_01629">
    <property type="entry name" value="PdxH"/>
    <property type="match status" value="1"/>
</dbReference>
<sequence length="214" mass="23613">MNDPRFDVRNARVRYELERLDETTLLADPIAQFGAWLGEAAGAGVPEPNAMVLATADAAGAPRARTVLLRGYDDGFVFFTNYDSRKGADISANPHASVCFPWVSIHRQVIIEGTVERVSAAESSAYFASRPLESQAASAISPQSQVISSLAPLIEQMDAAQREHPEGITRPEHWGGYRLTPTVVEFWQGNVGRLHDRFRYRQSAEGWACERLAP</sequence>
<comment type="catalytic activity">
    <reaction evidence="5">
        <text>pyridoxine 5'-phosphate + O2 = pyridoxal 5'-phosphate + H2O2</text>
        <dbReference type="Rhea" id="RHEA:15149"/>
        <dbReference type="ChEBI" id="CHEBI:15379"/>
        <dbReference type="ChEBI" id="CHEBI:16240"/>
        <dbReference type="ChEBI" id="CHEBI:58589"/>
        <dbReference type="ChEBI" id="CHEBI:597326"/>
        <dbReference type="EC" id="1.4.3.5"/>
    </reaction>
</comment>
<feature type="binding site" evidence="5 7">
    <location>
        <position position="86"/>
    </location>
    <ligand>
        <name>FMN</name>
        <dbReference type="ChEBI" id="CHEBI:58210"/>
    </ligand>
</feature>
<feature type="domain" description="Pyridoxine 5'-phosphate oxidase dimerisation C-terminal" evidence="9">
    <location>
        <begin position="174"/>
        <end position="214"/>
    </location>
</feature>
<dbReference type="InterPro" id="IPR011576">
    <property type="entry name" value="Pyridox_Oxase_N"/>
</dbReference>
<dbReference type="InterPro" id="IPR012349">
    <property type="entry name" value="Split_barrel_FMN-bd"/>
</dbReference>
<evidence type="ECO:0000256" key="3">
    <source>
        <dbReference type="ARBA" id="ARBA00022643"/>
    </source>
</evidence>
<evidence type="ECO:0000256" key="4">
    <source>
        <dbReference type="ARBA" id="ARBA00023002"/>
    </source>
</evidence>
<feature type="binding site" evidence="5 7">
    <location>
        <begin position="143"/>
        <end position="144"/>
    </location>
    <ligand>
        <name>FMN</name>
        <dbReference type="ChEBI" id="CHEBI:58210"/>
    </ligand>
</feature>
<gene>
    <name evidence="5 10" type="primary">pdxH</name>
    <name evidence="10" type="ORF">EK0264_13200</name>
</gene>
<organism evidence="10 11">
    <name type="scientific">Epidermidibacterium keratini</name>
    <dbReference type="NCBI Taxonomy" id="1891644"/>
    <lineage>
        <taxon>Bacteria</taxon>
        <taxon>Bacillati</taxon>
        <taxon>Actinomycetota</taxon>
        <taxon>Actinomycetes</taxon>
        <taxon>Sporichthyales</taxon>
        <taxon>Sporichthyaceae</taxon>
        <taxon>Epidermidibacterium</taxon>
    </lineage>
</organism>
<keyword evidence="11" id="KW-1185">Reference proteome</keyword>
<evidence type="ECO:0000256" key="2">
    <source>
        <dbReference type="ARBA" id="ARBA00022630"/>
    </source>
</evidence>
<dbReference type="NCBIfam" id="TIGR00558">
    <property type="entry name" value="pdxH"/>
    <property type="match status" value="1"/>
</dbReference>
<dbReference type="EC" id="1.4.3.5" evidence="5"/>
<evidence type="ECO:0000256" key="6">
    <source>
        <dbReference type="PIRSR" id="PIRSR000190-1"/>
    </source>
</evidence>
<evidence type="ECO:0000256" key="5">
    <source>
        <dbReference type="HAMAP-Rule" id="MF_01629"/>
    </source>
</evidence>
<comment type="pathway">
    <text evidence="5">Cofactor metabolism; pyridoxal 5'-phosphate salvage; pyridoxal 5'-phosphate from pyridoxamine 5'-phosphate: step 1/1.</text>
</comment>
<comment type="cofactor">
    <cofactor evidence="5 7">
        <name>FMN</name>
        <dbReference type="ChEBI" id="CHEBI:58210"/>
    </cofactor>
    <text evidence="5 7">Binds 1 FMN per subunit.</text>
</comment>
<feature type="binding site" evidence="5 7">
    <location>
        <position position="187"/>
    </location>
    <ligand>
        <name>FMN</name>
        <dbReference type="ChEBI" id="CHEBI:58210"/>
    </ligand>
</feature>
<keyword evidence="5" id="KW-0664">Pyridoxine biosynthesis</keyword>
<feature type="binding site" evidence="5 6">
    <location>
        <position position="126"/>
    </location>
    <ligand>
        <name>substrate</name>
    </ligand>
</feature>
<comment type="subunit">
    <text evidence="5">Homodimer.</text>
</comment>
<dbReference type="InterPro" id="IPR000659">
    <property type="entry name" value="Pyridox_Oxase"/>
</dbReference>
<feature type="binding site" evidence="5 6">
    <location>
        <position position="134"/>
    </location>
    <ligand>
        <name>substrate</name>
    </ligand>
</feature>
<proteinExistence type="inferred from homology"/>
<dbReference type="KEGG" id="eke:EK0264_13200"/>
<keyword evidence="3 5" id="KW-0288">FMN</keyword>
<dbReference type="NCBIfam" id="NF004231">
    <property type="entry name" value="PRK05679.1"/>
    <property type="match status" value="1"/>
</dbReference>
<keyword evidence="4 5" id="KW-0560">Oxidoreductase</keyword>
<feature type="binding site" evidence="5 6">
    <location>
        <position position="130"/>
    </location>
    <ligand>
        <name>substrate</name>
    </ligand>
</feature>
<dbReference type="RefSeq" id="WP_159546291.1">
    <property type="nucleotide sequence ID" value="NZ_CP047156.1"/>
</dbReference>
<dbReference type="GO" id="GO:0004733">
    <property type="term" value="F:pyridoxamine phosphate oxidase activity"/>
    <property type="evidence" value="ECO:0007669"/>
    <property type="project" value="UniProtKB-UniRule"/>
</dbReference>
<dbReference type="Gene3D" id="2.30.110.10">
    <property type="entry name" value="Electron Transport, Fmn-binding Protein, Chain A"/>
    <property type="match status" value="1"/>
</dbReference>
<evidence type="ECO:0000259" key="8">
    <source>
        <dbReference type="Pfam" id="PF01243"/>
    </source>
</evidence>
<comment type="pathway">
    <text evidence="5">Cofactor metabolism; pyridoxal 5'-phosphate salvage; pyridoxal 5'-phosphate from pyridoxine 5'-phosphate: step 1/1.</text>
</comment>
<dbReference type="Pfam" id="PF01243">
    <property type="entry name" value="PNPOx_N"/>
    <property type="match status" value="1"/>
</dbReference>
<evidence type="ECO:0000256" key="7">
    <source>
        <dbReference type="PIRSR" id="PIRSR000190-2"/>
    </source>
</evidence>
<feature type="binding site" evidence="6">
    <location>
        <begin position="12"/>
        <end position="15"/>
    </location>
    <ligand>
        <name>substrate</name>
    </ligand>
</feature>